<evidence type="ECO:0000313" key="1">
    <source>
        <dbReference type="EMBL" id="AEH83367.1"/>
    </source>
</evidence>
<proteinExistence type="predicted"/>
<accession>F7XK39</accession>
<dbReference type="Proteomes" id="UP000009045">
    <property type="component" value="Plasmid pSmeSM11d"/>
</dbReference>
<dbReference type="KEGG" id="smx:SM11_pD0535"/>
<dbReference type="HOGENOM" id="CLU_3239693_0_0_5"/>
<gene>
    <name evidence="1" type="ordered locus">SM11_pD0535</name>
</gene>
<protein>
    <submittedName>
        <fullName evidence="1">Uncharacterized protein</fullName>
    </submittedName>
</protein>
<reference evidence="1 2" key="1">
    <citation type="journal article" date="2011" name="J. Biotechnol.">
        <title>The complete genome sequence of the dominant Sinorhizobium meliloti field isolate SM11 extends the S. meliloti pan-genome.</title>
        <authorList>
            <person name="Schneiker-Bekel S."/>
            <person name="Wibberg D."/>
            <person name="Bekel T."/>
            <person name="Blom J."/>
            <person name="Linke B."/>
            <person name="Neuweger H."/>
            <person name="Stiens M."/>
            <person name="Vorholter F.J."/>
            <person name="Weidner S."/>
            <person name="Goesmann A."/>
            <person name="Puhler A."/>
            <person name="Schluter A."/>
        </authorList>
    </citation>
    <scope>NUCLEOTIDE SEQUENCE [LARGE SCALE GENOMIC DNA]</scope>
    <source>
        <strain evidence="1 2">SM11</strain>
        <plasmid evidence="2">pSmeSM11d</plasmid>
    </source>
</reference>
<geneLocation type="plasmid" evidence="1 2">
    <name>pSmeSM11d</name>
</geneLocation>
<dbReference type="AlphaFoldDB" id="F7XK39"/>
<dbReference type="EMBL" id="CP001832">
    <property type="protein sequence ID" value="AEH83367.1"/>
    <property type="molecule type" value="Genomic_DNA"/>
</dbReference>
<keyword evidence="1" id="KW-0614">Plasmid</keyword>
<organism evidence="1 2">
    <name type="scientific">Sinorhizobium meliloti (strain SM11)</name>
    <dbReference type="NCBI Taxonomy" id="707241"/>
    <lineage>
        <taxon>Bacteria</taxon>
        <taxon>Pseudomonadati</taxon>
        <taxon>Pseudomonadota</taxon>
        <taxon>Alphaproteobacteria</taxon>
        <taxon>Hyphomicrobiales</taxon>
        <taxon>Rhizobiaceae</taxon>
        <taxon>Sinorhizobium/Ensifer group</taxon>
        <taxon>Sinorhizobium</taxon>
    </lineage>
</organism>
<sequence>MRENTILPLGVREDLNYKRSFGNQIREVTMQAFSSPYGADPRS</sequence>
<evidence type="ECO:0000313" key="2">
    <source>
        <dbReference type="Proteomes" id="UP000009045"/>
    </source>
</evidence>
<name>F7XK39_SINMM</name>
<dbReference type="PATRIC" id="fig|707241.3.peg.6220"/>